<reference evidence="7 8" key="1">
    <citation type="submission" date="2024-05" db="EMBL/GenBank/DDBJ databases">
        <authorList>
            <person name="Wallberg A."/>
        </authorList>
    </citation>
    <scope>NUCLEOTIDE SEQUENCE [LARGE SCALE GENOMIC DNA]</scope>
</reference>
<dbReference type="PANTHER" id="PTHR14186">
    <property type="entry name" value="INSULIN-LIKE GROWTH FACTOR BINDING PROTEIN-RELATED"/>
    <property type="match status" value="1"/>
</dbReference>
<dbReference type="GO" id="GO:0005576">
    <property type="term" value="C:extracellular region"/>
    <property type="evidence" value="ECO:0007669"/>
    <property type="project" value="UniProtKB-SubCell"/>
</dbReference>
<sequence length="160" mass="17264">CDRRNMTGRRLEALLLLPFVLLISSSMGMGESTSAMNSTLSNNKRVNPRLSCLPCEDTTCKKIKKWDCPWGITLDVCDCCKVCANEASASCGGLWNIGGTCGKGLECFGEDPTGATQGPGDEEGDDYWWGMGLCTPEKWCSCGLPWKKVKNTPKSAGVLP</sequence>
<keyword evidence="2" id="KW-0964">Secreted</keyword>
<dbReference type="InterPro" id="IPR009030">
    <property type="entry name" value="Growth_fac_rcpt_cys_sf"/>
</dbReference>
<accession>A0AAV2PW17</accession>
<evidence type="ECO:0000256" key="1">
    <source>
        <dbReference type="ARBA" id="ARBA00004613"/>
    </source>
</evidence>
<dbReference type="InterPro" id="IPR011390">
    <property type="entry name" value="IGFBP_rP_mac25"/>
</dbReference>
<keyword evidence="8" id="KW-1185">Reference proteome</keyword>
<evidence type="ECO:0000259" key="6">
    <source>
        <dbReference type="PROSITE" id="PS51323"/>
    </source>
</evidence>
<evidence type="ECO:0000256" key="4">
    <source>
        <dbReference type="ARBA" id="ARBA00023157"/>
    </source>
</evidence>
<gene>
    <name evidence="7" type="ORF">MNOR_LOCUS4054</name>
</gene>
<dbReference type="InterPro" id="IPR000867">
    <property type="entry name" value="IGFBP-like"/>
</dbReference>
<evidence type="ECO:0000313" key="8">
    <source>
        <dbReference type="Proteomes" id="UP001497623"/>
    </source>
</evidence>
<evidence type="ECO:0000256" key="2">
    <source>
        <dbReference type="ARBA" id="ARBA00022525"/>
    </source>
</evidence>
<dbReference type="SUPFAM" id="SSF57184">
    <property type="entry name" value="Growth factor receptor domain"/>
    <property type="match status" value="1"/>
</dbReference>
<dbReference type="PANTHER" id="PTHR14186:SF20">
    <property type="entry name" value="CYSTEINE-RICH MOTOR NEURON 1 PROTEIN-LIKE"/>
    <property type="match status" value="1"/>
</dbReference>
<dbReference type="GO" id="GO:0001558">
    <property type="term" value="P:regulation of cell growth"/>
    <property type="evidence" value="ECO:0007669"/>
    <property type="project" value="InterPro"/>
</dbReference>
<dbReference type="EMBL" id="CAXKWB010001463">
    <property type="protein sequence ID" value="CAL4064405.1"/>
    <property type="molecule type" value="Genomic_DNA"/>
</dbReference>
<evidence type="ECO:0000313" key="7">
    <source>
        <dbReference type="EMBL" id="CAL4064405.1"/>
    </source>
</evidence>
<dbReference type="SMART" id="SM00121">
    <property type="entry name" value="IB"/>
    <property type="match status" value="1"/>
</dbReference>
<evidence type="ECO:0000256" key="5">
    <source>
        <dbReference type="SAM" id="SignalP"/>
    </source>
</evidence>
<keyword evidence="3 5" id="KW-0732">Signal</keyword>
<keyword evidence="4" id="KW-1015">Disulfide bond</keyword>
<feature type="non-terminal residue" evidence="7">
    <location>
        <position position="1"/>
    </location>
</feature>
<dbReference type="PROSITE" id="PS51323">
    <property type="entry name" value="IGFBP_N_2"/>
    <property type="match status" value="1"/>
</dbReference>
<feature type="domain" description="IGFBP N-terminal" evidence="6">
    <location>
        <begin position="48"/>
        <end position="137"/>
    </location>
</feature>
<dbReference type="AlphaFoldDB" id="A0AAV2PW17"/>
<dbReference type="GO" id="GO:0009966">
    <property type="term" value="P:regulation of signal transduction"/>
    <property type="evidence" value="ECO:0007669"/>
    <property type="project" value="TreeGrafter"/>
</dbReference>
<dbReference type="Pfam" id="PF00219">
    <property type="entry name" value="IGFBP"/>
    <property type="match status" value="1"/>
</dbReference>
<comment type="subcellular location">
    <subcellularLocation>
        <location evidence="1">Secreted</location>
    </subcellularLocation>
</comment>
<proteinExistence type="predicted"/>
<dbReference type="GO" id="GO:0005520">
    <property type="term" value="F:insulin-like growth factor binding"/>
    <property type="evidence" value="ECO:0007669"/>
    <property type="project" value="InterPro"/>
</dbReference>
<comment type="caution">
    <text evidence="7">The sequence shown here is derived from an EMBL/GenBank/DDBJ whole genome shotgun (WGS) entry which is preliminary data.</text>
</comment>
<dbReference type="Proteomes" id="UP001497623">
    <property type="component" value="Unassembled WGS sequence"/>
</dbReference>
<feature type="chain" id="PRO_5043584583" description="IGFBP N-terminal domain-containing protein" evidence="5">
    <location>
        <begin position="31"/>
        <end position="160"/>
    </location>
</feature>
<organism evidence="7 8">
    <name type="scientific">Meganyctiphanes norvegica</name>
    <name type="common">Northern krill</name>
    <name type="synonym">Thysanopoda norvegica</name>
    <dbReference type="NCBI Taxonomy" id="48144"/>
    <lineage>
        <taxon>Eukaryota</taxon>
        <taxon>Metazoa</taxon>
        <taxon>Ecdysozoa</taxon>
        <taxon>Arthropoda</taxon>
        <taxon>Crustacea</taxon>
        <taxon>Multicrustacea</taxon>
        <taxon>Malacostraca</taxon>
        <taxon>Eumalacostraca</taxon>
        <taxon>Eucarida</taxon>
        <taxon>Euphausiacea</taxon>
        <taxon>Euphausiidae</taxon>
        <taxon>Meganyctiphanes</taxon>
    </lineage>
</organism>
<name>A0AAV2PW17_MEGNR</name>
<dbReference type="Gene3D" id="4.10.40.20">
    <property type="match status" value="1"/>
</dbReference>
<evidence type="ECO:0000256" key="3">
    <source>
        <dbReference type="ARBA" id="ARBA00022729"/>
    </source>
</evidence>
<feature type="signal peptide" evidence="5">
    <location>
        <begin position="1"/>
        <end position="30"/>
    </location>
</feature>
<protein>
    <recommendedName>
        <fullName evidence="6">IGFBP N-terminal domain-containing protein</fullName>
    </recommendedName>
</protein>